<feature type="compositionally biased region" description="Gly residues" evidence="1">
    <location>
        <begin position="634"/>
        <end position="644"/>
    </location>
</feature>
<feature type="transmembrane region" description="Helical" evidence="2">
    <location>
        <begin position="1454"/>
        <end position="1476"/>
    </location>
</feature>
<name>A0A150G991_GONPE</name>
<accession>A0A150G991</accession>
<evidence type="ECO:0000313" key="3">
    <source>
        <dbReference type="EMBL" id="KXZ46414.1"/>
    </source>
</evidence>
<comment type="caution">
    <text evidence="3">The sequence shown here is derived from an EMBL/GenBank/DDBJ whole genome shotgun (WGS) entry which is preliminary data.</text>
</comment>
<feature type="compositionally biased region" description="Gly residues" evidence="1">
    <location>
        <begin position="595"/>
        <end position="612"/>
    </location>
</feature>
<evidence type="ECO:0000256" key="1">
    <source>
        <dbReference type="SAM" id="MobiDB-lite"/>
    </source>
</evidence>
<keyword evidence="2" id="KW-1133">Transmembrane helix</keyword>
<sequence>MSELLDIVVLSFQIPIIPAVHLSRGLYLRACCHCADAAPESPEPLLRERRPALYINDYDQRVAANFPCGANIAVRAAYVLRSLYPFSFRTVAFLDVPEVAYMAAMLVALATLLAAHALRWLRGGFAAGSRQHPRPLELRHALVSTVRLSLWLSHVPMAVIMWWRYGRSTAAMLLPLTPLKYYLVGGRSQAGLFAATTSITVGRHPGVGAAAASAVGTDGGGRGGRGVLYTSRLGTCTVSVKVAGNPSEAAFPEAAAAVAGGSHDGRSGGTGGAAGPPRRRGSSLMSILGSSGVVVRGCVHLIQVVRVPRLPEPARHRARRHSPIYPAVGTASGAGGLPFAAFEAVAGALAAAVRAPEGHGSGGGGQRPRRHGAVSGWSGSCRGGSSDGDRDGGSSSDEEEVEEDQRSPFVSCDLTTGLVALPAISADAAAGGIRGDGHHRSRLRHAAGGGAVLSPLENVSAAPRLVAGRGGSGGGGSRLIHVEVRAGHVLTAAGAAATAPPRRAAAADRAGPPRQGLPPKSGRSSSRSGRGGGGGGAQVNSNPISAAAGRSALGGGGQGSSSGGGGDRLCSWDWDWQWLGSYMSCGACVDGVGGSGGSGGSGDSGKGIGSSGSSGNSGVDAAFTGGALQVSGGDAAGGSSGDGDNGAPFGGLASPSHDPRSRTASAVTMGVVQRREAVALAGVPVKLPKRGLAGESPCGVSGTEADDAAAIVNGDAETAEVPLAATDAGFTLAAVMMGVYGRAAAGGSCGCLPAEEAEAEAEGLEDMEECVGGGGGGSSITSSESASSDLTGFDGEAGSCALLDGCELALLPCYPSRAAVTVIPAAAAAAAAGAPGAAAASSRSAAGAGATAAVAAAAGGGGVSVAEAADPSSSGWHAGIIVVLSPEAVAHIAEVQPNGDRAPAGGGSGAGGNGVASLCVRVVVAVADGYGSGAGGGGGGGGDGVAYGGAGGGPVLDEVVCLQALPANSPPKHHQNVCRPASDGVDAEAPEPMTPGGGTELSAFVASAAARTCDVWPAAMLSVELKAVPPDSCTCAIAHVHILPPPPNRDGADAGVDDDRDPEACSRGGSAVGTAEASRHRVLASLPLLLTIDPRVAAELNAAYDEHASAIFYESGATDKHMQLHLPYSLSRLAAFRDHVAALAADLADLAAGPPPGPLPFVPPQESSDAAGEPEFTSVLSPASAASSAYLSMAVAAKAPATGATAAEAVEVAAERAVAEAVATGRQLLRYLLGRGMVASARLVVAALRQRWGVVVAGEEVLAAVAGRKEREHEAAVPAEGGAPAAAVAQHQLRPRRQPSHRLAARADSLVWAVMVLKHLLGAKLLFRAGAAPDDVAAVSLLPILLLAAPLAVALLWPRAYGRSRTVIAVLLYEVPLELLVHWFTAGRLPWNTATAMEAPAVAWGFQQLRIMYIVVHLLVQPGLLGLHPLLVAAIMACRAVTYTLVAVRIYGCSWLAGLAHNGAALVAAVGMAAAVRRWRLTHGLMP</sequence>
<keyword evidence="4" id="KW-1185">Reference proteome</keyword>
<feature type="region of interest" description="Disordered" evidence="1">
    <location>
        <begin position="356"/>
        <end position="409"/>
    </location>
</feature>
<feature type="region of interest" description="Disordered" evidence="1">
    <location>
        <begin position="595"/>
        <end position="616"/>
    </location>
</feature>
<gene>
    <name evidence="3" type="ORF">GPECTOR_44g88</name>
</gene>
<evidence type="ECO:0000313" key="4">
    <source>
        <dbReference type="Proteomes" id="UP000075714"/>
    </source>
</evidence>
<dbReference type="EMBL" id="LSYV01000045">
    <property type="protein sequence ID" value="KXZ46414.1"/>
    <property type="molecule type" value="Genomic_DNA"/>
</dbReference>
<feature type="region of interest" description="Disordered" evidence="1">
    <location>
        <begin position="493"/>
        <end position="566"/>
    </location>
</feature>
<proteinExistence type="predicted"/>
<dbReference type="Proteomes" id="UP000075714">
    <property type="component" value="Unassembled WGS sequence"/>
</dbReference>
<feature type="region of interest" description="Disordered" evidence="1">
    <location>
        <begin position="260"/>
        <end position="281"/>
    </location>
</feature>
<feature type="transmembrane region" description="Helical" evidence="2">
    <location>
        <begin position="1369"/>
        <end position="1389"/>
    </location>
</feature>
<protein>
    <submittedName>
        <fullName evidence="3">Uncharacterized protein</fullName>
    </submittedName>
</protein>
<feature type="region of interest" description="Disordered" evidence="1">
    <location>
        <begin position="633"/>
        <end position="665"/>
    </location>
</feature>
<feature type="transmembrane region" description="Helical" evidence="2">
    <location>
        <begin position="99"/>
        <end position="121"/>
    </location>
</feature>
<keyword evidence="2" id="KW-0472">Membrane</keyword>
<reference evidence="4" key="1">
    <citation type="journal article" date="2016" name="Nat. Commun.">
        <title>The Gonium pectorale genome demonstrates co-option of cell cycle regulation during the evolution of multicellularity.</title>
        <authorList>
            <person name="Hanschen E.R."/>
            <person name="Marriage T.N."/>
            <person name="Ferris P.J."/>
            <person name="Hamaji T."/>
            <person name="Toyoda A."/>
            <person name="Fujiyama A."/>
            <person name="Neme R."/>
            <person name="Noguchi H."/>
            <person name="Minakuchi Y."/>
            <person name="Suzuki M."/>
            <person name="Kawai-Toyooka H."/>
            <person name="Smith D.R."/>
            <person name="Sparks H."/>
            <person name="Anderson J."/>
            <person name="Bakaric R."/>
            <person name="Luria V."/>
            <person name="Karger A."/>
            <person name="Kirschner M.W."/>
            <person name="Durand P.M."/>
            <person name="Michod R.E."/>
            <person name="Nozaki H."/>
            <person name="Olson B.J."/>
        </authorList>
    </citation>
    <scope>NUCLEOTIDE SEQUENCE [LARGE SCALE GENOMIC DNA]</scope>
    <source>
        <strain evidence="4">NIES-2863</strain>
    </source>
</reference>
<feature type="region of interest" description="Disordered" evidence="1">
    <location>
        <begin position="1155"/>
        <end position="1175"/>
    </location>
</feature>
<organism evidence="3 4">
    <name type="scientific">Gonium pectorale</name>
    <name type="common">Green alga</name>
    <dbReference type="NCBI Taxonomy" id="33097"/>
    <lineage>
        <taxon>Eukaryota</taxon>
        <taxon>Viridiplantae</taxon>
        <taxon>Chlorophyta</taxon>
        <taxon>core chlorophytes</taxon>
        <taxon>Chlorophyceae</taxon>
        <taxon>CS clade</taxon>
        <taxon>Chlamydomonadales</taxon>
        <taxon>Volvocaceae</taxon>
        <taxon>Gonium</taxon>
    </lineage>
</organism>
<feature type="compositionally biased region" description="Gly residues" evidence="1">
    <location>
        <begin position="552"/>
        <end position="566"/>
    </location>
</feature>
<feature type="transmembrane region" description="Helical" evidence="2">
    <location>
        <begin position="1336"/>
        <end position="1357"/>
    </location>
</feature>
<feature type="region of interest" description="Disordered" evidence="1">
    <location>
        <begin position="1046"/>
        <end position="1072"/>
    </location>
</feature>
<keyword evidence="2" id="KW-0812">Transmembrane</keyword>
<feature type="transmembrane region" description="Helical" evidence="2">
    <location>
        <begin position="141"/>
        <end position="163"/>
    </location>
</feature>
<evidence type="ECO:0000256" key="2">
    <source>
        <dbReference type="SAM" id="Phobius"/>
    </source>
</evidence>
<dbReference type="OrthoDB" id="563689at2759"/>
<feature type="compositionally biased region" description="Low complexity" evidence="1">
    <location>
        <begin position="493"/>
        <end position="514"/>
    </location>
</feature>